<dbReference type="AlphaFoldDB" id="A0A2T5LKU5"/>
<dbReference type="Proteomes" id="UP000244073">
    <property type="component" value="Unassembled WGS sequence"/>
</dbReference>
<gene>
    <name evidence="1" type="ORF">P175DRAFT_0447335</name>
</gene>
<organism evidence="1 2">
    <name type="scientific">Aspergillus ochraceoroseus IBT 24754</name>
    <dbReference type="NCBI Taxonomy" id="1392256"/>
    <lineage>
        <taxon>Eukaryota</taxon>
        <taxon>Fungi</taxon>
        <taxon>Dikarya</taxon>
        <taxon>Ascomycota</taxon>
        <taxon>Pezizomycotina</taxon>
        <taxon>Eurotiomycetes</taxon>
        <taxon>Eurotiomycetidae</taxon>
        <taxon>Eurotiales</taxon>
        <taxon>Aspergillaceae</taxon>
        <taxon>Aspergillus</taxon>
        <taxon>Aspergillus subgen. Nidulantes</taxon>
    </lineage>
</organism>
<protein>
    <submittedName>
        <fullName evidence="1">Uncharacterized protein</fullName>
    </submittedName>
</protein>
<comment type="caution">
    <text evidence="1">The sequence shown here is derived from an EMBL/GenBank/DDBJ whole genome shotgun (WGS) entry which is preliminary data.</text>
</comment>
<accession>A0A2T5LKU5</accession>
<proteinExistence type="predicted"/>
<name>A0A2T5LKU5_9EURO</name>
<dbReference type="GeneID" id="63811273"/>
<dbReference type="VEuPathDB" id="FungiDB:P175DRAFT_0447335"/>
<dbReference type="EMBL" id="MSFN02000014">
    <property type="protein sequence ID" value="PTU16900.1"/>
    <property type="molecule type" value="Genomic_DNA"/>
</dbReference>
<dbReference type="OrthoDB" id="76567at2759"/>
<evidence type="ECO:0000313" key="1">
    <source>
        <dbReference type="EMBL" id="PTU16900.1"/>
    </source>
</evidence>
<dbReference type="RefSeq" id="XP_040748317.1">
    <property type="nucleotide sequence ID" value="XM_040894391.1"/>
</dbReference>
<feature type="non-terminal residue" evidence="1">
    <location>
        <position position="1"/>
    </location>
</feature>
<sequence>DRNNERLCYDSSTQTFAVEMPTWAHGSGFDWFQDWLFEMRVQGYISRGSLSPRPDITLKGSSGRFSGRYVAYSLTVIAVCTNSAPSVALKVRFSETYNQLIADADLLLEGSQGKIRVVILVHEYNPASGTRQKRGGRKTLYPIPRDHAQQCITLKWDDIVRDNMDLLLLQPTPPPPALMLDELRKCVDGGLKRHLITGAMCQERI</sequence>
<evidence type="ECO:0000313" key="2">
    <source>
        <dbReference type="Proteomes" id="UP000244073"/>
    </source>
</evidence>
<reference evidence="1 2" key="1">
    <citation type="journal article" date="2018" name="Proc. Natl. Acad. Sci. U.S.A.">
        <title>Linking secondary metabolites to gene clusters through genome sequencing of six diverse Aspergillus species.</title>
        <authorList>
            <person name="Kaerboelling I."/>
            <person name="Vesth T.C."/>
            <person name="Frisvad J.C."/>
            <person name="Nybo J.L."/>
            <person name="Theobald S."/>
            <person name="Kuo A."/>
            <person name="Bowyer P."/>
            <person name="Matsuda Y."/>
            <person name="Mondo S."/>
            <person name="Lyhne E.K."/>
            <person name="Kogle M.E."/>
            <person name="Clum A."/>
            <person name="Lipzen A."/>
            <person name="Salamov A."/>
            <person name="Ngan C.Y."/>
            <person name="Daum C."/>
            <person name="Chiniquy J."/>
            <person name="Barry K."/>
            <person name="LaButti K."/>
            <person name="Haridas S."/>
            <person name="Simmons B.A."/>
            <person name="Magnuson J.K."/>
            <person name="Mortensen U.H."/>
            <person name="Larsen T.O."/>
            <person name="Grigoriev I.V."/>
            <person name="Baker S.E."/>
            <person name="Andersen M.R."/>
        </authorList>
    </citation>
    <scope>NUCLEOTIDE SEQUENCE [LARGE SCALE GENOMIC DNA]</scope>
    <source>
        <strain evidence="1 2">IBT 24754</strain>
    </source>
</reference>